<dbReference type="GO" id="GO:0005524">
    <property type="term" value="F:ATP binding"/>
    <property type="evidence" value="ECO:0007669"/>
    <property type="project" value="UniProtKB-UniRule"/>
</dbReference>
<dbReference type="FunFam" id="3.30.63.10:FF:000005">
    <property type="entry name" value="Guanylate kinase"/>
    <property type="match status" value="1"/>
</dbReference>
<evidence type="ECO:0000256" key="11">
    <source>
        <dbReference type="ARBA" id="ARBA00030128"/>
    </source>
</evidence>
<keyword evidence="7 13" id="KW-0808">Transferase</keyword>
<feature type="domain" description="Guanylate kinase-like" evidence="14">
    <location>
        <begin position="5"/>
        <end position="183"/>
    </location>
</feature>
<evidence type="ECO:0000259" key="14">
    <source>
        <dbReference type="PROSITE" id="PS50052"/>
    </source>
</evidence>
<keyword evidence="6 13" id="KW-0963">Cytoplasm</keyword>
<dbReference type="PROSITE" id="PS00856">
    <property type="entry name" value="GUANYLATE_KINASE_1"/>
    <property type="match status" value="1"/>
</dbReference>
<protein>
    <recommendedName>
        <fullName evidence="5 13">Guanylate kinase</fullName>
        <ecNumber evidence="4 13">2.7.4.8</ecNumber>
    </recommendedName>
    <alternativeName>
        <fullName evidence="11 13">GMP kinase</fullName>
    </alternativeName>
</protein>
<comment type="catalytic activity">
    <reaction evidence="12 13">
        <text>GMP + ATP = GDP + ADP</text>
        <dbReference type="Rhea" id="RHEA:20780"/>
        <dbReference type="ChEBI" id="CHEBI:30616"/>
        <dbReference type="ChEBI" id="CHEBI:58115"/>
        <dbReference type="ChEBI" id="CHEBI:58189"/>
        <dbReference type="ChEBI" id="CHEBI:456216"/>
        <dbReference type="EC" id="2.7.4.8"/>
    </reaction>
</comment>
<comment type="function">
    <text evidence="1 13">Essential for recycling GMP and indirectly, cGMP.</text>
</comment>
<comment type="caution">
    <text evidence="15">The sequence shown here is derived from an EMBL/GenBank/DDBJ whole genome shotgun (WGS) entry which is preliminary data.</text>
</comment>
<evidence type="ECO:0000256" key="1">
    <source>
        <dbReference type="ARBA" id="ARBA00003531"/>
    </source>
</evidence>
<dbReference type="Proteomes" id="UP000251144">
    <property type="component" value="Unassembled WGS sequence"/>
</dbReference>
<evidence type="ECO:0000313" key="16">
    <source>
        <dbReference type="Proteomes" id="UP000251144"/>
    </source>
</evidence>
<feature type="binding site" evidence="13">
    <location>
        <begin position="12"/>
        <end position="19"/>
    </location>
    <ligand>
        <name>ATP</name>
        <dbReference type="ChEBI" id="CHEBI:30616"/>
    </ligand>
</feature>
<keyword evidence="9 13" id="KW-0418">Kinase</keyword>
<keyword evidence="10 13" id="KW-0067">ATP-binding</keyword>
<evidence type="ECO:0000256" key="12">
    <source>
        <dbReference type="ARBA" id="ARBA00048594"/>
    </source>
</evidence>
<evidence type="ECO:0000256" key="4">
    <source>
        <dbReference type="ARBA" id="ARBA00012961"/>
    </source>
</evidence>
<dbReference type="InterPro" id="IPR027417">
    <property type="entry name" value="P-loop_NTPase"/>
</dbReference>
<dbReference type="Gene3D" id="3.30.63.10">
    <property type="entry name" value="Guanylate Kinase phosphate binding domain"/>
    <property type="match status" value="1"/>
</dbReference>
<evidence type="ECO:0000256" key="7">
    <source>
        <dbReference type="ARBA" id="ARBA00022679"/>
    </source>
</evidence>
<dbReference type="SMART" id="SM00072">
    <property type="entry name" value="GuKc"/>
    <property type="match status" value="1"/>
</dbReference>
<proteinExistence type="inferred from homology"/>
<dbReference type="AlphaFoldDB" id="A0A329TM88"/>
<keyword evidence="8 13" id="KW-0547">Nucleotide-binding</keyword>
<dbReference type="InterPro" id="IPR008144">
    <property type="entry name" value="Guanylate_kin-like_dom"/>
</dbReference>
<evidence type="ECO:0000256" key="3">
    <source>
        <dbReference type="ARBA" id="ARBA00005790"/>
    </source>
</evidence>
<comment type="subcellular location">
    <subcellularLocation>
        <location evidence="2 13">Cytoplasm</location>
    </subcellularLocation>
</comment>
<sequence>MENEKYLFVVSGAAGTGKDSVVKALREAHPEIEKTVSATTRAPRPGEQEGVDYYYRTREQFQHLIETDQVVEHNFYNGNYYGTLREEVDKRLEAGKLVVLVIDVHGAANIRRMFPGATTIFLLPPSVEELERRLRGRGTETEASILERLDTAKKELAEQEKFTLTLVNDEVDACAEKLYGIIRQRAGLDR</sequence>
<evidence type="ECO:0000256" key="5">
    <source>
        <dbReference type="ARBA" id="ARBA00016296"/>
    </source>
</evidence>
<evidence type="ECO:0000256" key="9">
    <source>
        <dbReference type="ARBA" id="ARBA00022777"/>
    </source>
</evidence>
<evidence type="ECO:0000256" key="6">
    <source>
        <dbReference type="ARBA" id="ARBA00022490"/>
    </source>
</evidence>
<dbReference type="SUPFAM" id="SSF52540">
    <property type="entry name" value="P-loop containing nucleoside triphosphate hydrolases"/>
    <property type="match status" value="1"/>
</dbReference>
<evidence type="ECO:0000256" key="2">
    <source>
        <dbReference type="ARBA" id="ARBA00004496"/>
    </source>
</evidence>
<evidence type="ECO:0000256" key="8">
    <source>
        <dbReference type="ARBA" id="ARBA00022741"/>
    </source>
</evidence>
<accession>A0A329TM88</accession>
<dbReference type="OrthoDB" id="9808150at2"/>
<reference evidence="15 16" key="1">
    <citation type="submission" date="2018-02" db="EMBL/GenBank/DDBJ databases">
        <title>Complete genome sequencing of Faecalibacterium prausnitzii strains isolated from the human gut.</title>
        <authorList>
            <person name="Fitzgerald B.C."/>
            <person name="Shkoporov A.N."/>
            <person name="Ross P.R."/>
            <person name="Hill C."/>
        </authorList>
    </citation>
    <scope>NUCLEOTIDE SEQUENCE [LARGE SCALE GENOMIC DNA]</scope>
    <source>
        <strain evidence="15 16">APC942/32-1</strain>
    </source>
</reference>
<name>A0A329TM88_9FIRM</name>
<dbReference type="PANTHER" id="PTHR23117:SF13">
    <property type="entry name" value="GUANYLATE KINASE"/>
    <property type="match status" value="1"/>
</dbReference>
<dbReference type="InterPro" id="IPR020590">
    <property type="entry name" value="Guanylate_kinase_CS"/>
</dbReference>
<dbReference type="RefSeq" id="WP_158401791.1">
    <property type="nucleotide sequence ID" value="NZ_PRLB01000020.1"/>
</dbReference>
<dbReference type="PROSITE" id="PS50052">
    <property type="entry name" value="GUANYLATE_KINASE_2"/>
    <property type="match status" value="1"/>
</dbReference>
<dbReference type="NCBIfam" id="TIGR03263">
    <property type="entry name" value="guanyl_kin"/>
    <property type="match status" value="1"/>
</dbReference>
<dbReference type="Pfam" id="PF00625">
    <property type="entry name" value="Guanylate_kin"/>
    <property type="match status" value="1"/>
</dbReference>
<organism evidence="15 16">
    <name type="scientific">Faecalibacterium prausnitzii</name>
    <dbReference type="NCBI Taxonomy" id="853"/>
    <lineage>
        <taxon>Bacteria</taxon>
        <taxon>Bacillati</taxon>
        <taxon>Bacillota</taxon>
        <taxon>Clostridia</taxon>
        <taxon>Eubacteriales</taxon>
        <taxon>Oscillospiraceae</taxon>
        <taxon>Faecalibacterium</taxon>
    </lineage>
</organism>
<evidence type="ECO:0000256" key="10">
    <source>
        <dbReference type="ARBA" id="ARBA00022840"/>
    </source>
</evidence>
<comment type="similarity">
    <text evidence="3 13">Belongs to the guanylate kinase family.</text>
</comment>
<dbReference type="HAMAP" id="MF_00328">
    <property type="entry name" value="Guanylate_kinase"/>
    <property type="match status" value="1"/>
</dbReference>
<dbReference type="PANTHER" id="PTHR23117">
    <property type="entry name" value="GUANYLATE KINASE-RELATED"/>
    <property type="match status" value="1"/>
</dbReference>
<dbReference type="CDD" id="cd00071">
    <property type="entry name" value="GMPK"/>
    <property type="match status" value="1"/>
</dbReference>
<dbReference type="InterPro" id="IPR017665">
    <property type="entry name" value="Guanylate_kinase"/>
</dbReference>
<gene>
    <name evidence="13" type="primary">gmk</name>
    <name evidence="15" type="ORF">C4N26_14030</name>
</gene>
<dbReference type="Gene3D" id="3.40.50.300">
    <property type="entry name" value="P-loop containing nucleotide triphosphate hydrolases"/>
    <property type="match status" value="1"/>
</dbReference>
<dbReference type="InterPro" id="IPR008145">
    <property type="entry name" value="GK/Ca_channel_bsu"/>
</dbReference>
<dbReference type="EC" id="2.7.4.8" evidence="4 13"/>
<dbReference type="GO" id="GO:0004385">
    <property type="term" value="F:GMP kinase activity"/>
    <property type="evidence" value="ECO:0007669"/>
    <property type="project" value="UniProtKB-UniRule"/>
</dbReference>
<evidence type="ECO:0000313" key="15">
    <source>
        <dbReference type="EMBL" id="RAW50399.1"/>
    </source>
</evidence>
<dbReference type="GO" id="GO:0005829">
    <property type="term" value="C:cytosol"/>
    <property type="evidence" value="ECO:0007669"/>
    <property type="project" value="TreeGrafter"/>
</dbReference>
<evidence type="ECO:0000256" key="13">
    <source>
        <dbReference type="HAMAP-Rule" id="MF_00328"/>
    </source>
</evidence>
<dbReference type="EMBL" id="PRLB01000020">
    <property type="protein sequence ID" value="RAW50399.1"/>
    <property type="molecule type" value="Genomic_DNA"/>
</dbReference>